<gene>
    <name evidence="17" type="ORF">L0M14_23015</name>
</gene>
<dbReference type="PANTHER" id="PTHR34220:SF11">
    <property type="entry name" value="SENSOR PROTEIN KINASE HPTS"/>
    <property type="match status" value="1"/>
</dbReference>
<evidence type="ECO:0000259" key="15">
    <source>
        <dbReference type="PROSITE" id="PS50109"/>
    </source>
</evidence>
<name>A0ABY3SHU2_9BACL</name>
<reference evidence="17 18" key="1">
    <citation type="journal article" date="2024" name="Int. J. Syst. Evol. Microbiol.">
        <title>Paenibacillus hexagrammi sp. nov., a novel bacterium isolated from the gut content of Hexagrammos agrammus.</title>
        <authorList>
            <person name="Jung H.K."/>
            <person name="Kim D.G."/>
            <person name="Zin H."/>
            <person name="Park J."/>
            <person name="Jung H."/>
            <person name="Kim Y.O."/>
            <person name="Kong H.J."/>
            <person name="Kim J.W."/>
            <person name="Kim Y.S."/>
        </authorList>
    </citation>
    <scope>NUCLEOTIDE SEQUENCE [LARGE SCALE GENOMIC DNA]</scope>
    <source>
        <strain evidence="17 18">YPD9-1</strain>
    </source>
</reference>
<evidence type="ECO:0000256" key="9">
    <source>
        <dbReference type="ARBA" id="ARBA00022777"/>
    </source>
</evidence>
<dbReference type="RefSeq" id="WP_235118867.1">
    <property type="nucleotide sequence ID" value="NZ_CP090978.1"/>
</dbReference>
<evidence type="ECO:0000256" key="7">
    <source>
        <dbReference type="ARBA" id="ARBA00022692"/>
    </source>
</evidence>
<dbReference type="Pfam" id="PF02518">
    <property type="entry name" value="HATPase_c"/>
    <property type="match status" value="1"/>
</dbReference>
<evidence type="ECO:0000256" key="11">
    <source>
        <dbReference type="ARBA" id="ARBA00022989"/>
    </source>
</evidence>
<dbReference type="Gene3D" id="6.10.340.10">
    <property type="match status" value="1"/>
</dbReference>
<feature type="transmembrane region" description="Helical" evidence="14">
    <location>
        <begin position="296"/>
        <end position="317"/>
    </location>
</feature>
<sequence>MKRSLLQAYKDQPLLTKLILFHFVLIAPLLIMGYIMYNSFVSSMEQKVGNDQEDLIQQLAINIDTYMEELNRLSLSPYQDASVMEYLKTPRNPEDVLSIDQLWRLRQFVKQLSLNGRVDIRGVALYGIQGAAYIDRPDVPDGQYNPEWKQEAWYQKVLEGSGRVWFIGDHTYVSNRGGTYQVFTLARELLDLDNGQTVGYITLDVDSSVLKGMLEQVSVDYDKDMYLLEKSGDIAFTRTDREPPPIVKGLQGAGNLHLSKEGKIVIYNTSKVTGWRIVEVVPVAFLLKDMNVVRNFILLAAGISLLISLLFSIWIAVRITKPISLLRNLMKRVEHGELNVSIPITSRDEIGQLGHTFNIMASRLKQLGYRLFEMEIREKNSQIAVLQSQINPHFLYNTLGAISMYADVQGNTEVVQMTNNLSRLLRYSVGGNDSNEVELRREVEHVSGYMSILQVRSDNRLRFETKIPEELAGCSVLRFMLQPIVENAVMHGIEKAEGVGVVELSAVQEDDILHITVTDTGVGMSKSRLHELRVSLQRETAPEGPGGYGLINVHRRIVLRYGKQYGLSIDSRAGEGTVVHIHLPLRKEEDGHV</sequence>
<keyword evidence="13 14" id="KW-0472">Membrane</keyword>
<dbReference type="PROSITE" id="PS50885">
    <property type="entry name" value="HAMP"/>
    <property type="match status" value="1"/>
</dbReference>
<keyword evidence="8" id="KW-0547">Nucleotide-binding</keyword>
<evidence type="ECO:0000256" key="10">
    <source>
        <dbReference type="ARBA" id="ARBA00022840"/>
    </source>
</evidence>
<keyword evidence="5" id="KW-0597">Phosphoprotein</keyword>
<proteinExistence type="predicted"/>
<keyword evidence="12" id="KW-0902">Two-component regulatory system</keyword>
<dbReference type="PANTHER" id="PTHR34220">
    <property type="entry name" value="SENSOR HISTIDINE KINASE YPDA"/>
    <property type="match status" value="1"/>
</dbReference>
<dbReference type="InterPro" id="IPR033479">
    <property type="entry name" value="dCache_1"/>
</dbReference>
<keyword evidence="10" id="KW-0067">ATP-binding</keyword>
<keyword evidence="9 17" id="KW-0418">Kinase</keyword>
<evidence type="ECO:0000256" key="14">
    <source>
        <dbReference type="SAM" id="Phobius"/>
    </source>
</evidence>
<organism evidence="17 18">
    <name type="scientific">Paenibacillus hexagrammi</name>
    <dbReference type="NCBI Taxonomy" id="2908839"/>
    <lineage>
        <taxon>Bacteria</taxon>
        <taxon>Bacillati</taxon>
        <taxon>Bacillota</taxon>
        <taxon>Bacilli</taxon>
        <taxon>Bacillales</taxon>
        <taxon>Paenibacillaceae</taxon>
        <taxon>Paenibacillus</taxon>
    </lineage>
</organism>
<dbReference type="Gene3D" id="3.30.565.10">
    <property type="entry name" value="Histidine kinase-like ATPase, C-terminal domain"/>
    <property type="match status" value="1"/>
</dbReference>
<dbReference type="CDD" id="cd06225">
    <property type="entry name" value="HAMP"/>
    <property type="match status" value="1"/>
</dbReference>
<dbReference type="EMBL" id="CP090978">
    <property type="protein sequence ID" value="UJF32517.1"/>
    <property type="molecule type" value="Genomic_DNA"/>
</dbReference>
<accession>A0ABY3SHU2</accession>
<dbReference type="GO" id="GO:0016301">
    <property type="term" value="F:kinase activity"/>
    <property type="evidence" value="ECO:0007669"/>
    <property type="project" value="UniProtKB-KW"/>
</dbReference>
<dbReference type="PRINTS" id="PR00344">
    <property type="entry name" value="BCTRLSENSOR"/>
</dbReference>
<evidence type="ECO:0000256" key="1">
    <source>
        <dbReference type="ARBA" id="ARBA00000085"/>
    </source>
</evidence>
<evidence type="ECO:0000256" key="6">
    <source>
        <dbReference type="ARBA" id="ARBA00022679"/>
    </source>
</evidence>
<keyword evidence="18" id="KW-1185">Reference proteome</keyword>
<dbReference type="InterPro" id="IPR003594">
    <property type="entry name" value="HATPase_dom"/>
</dbReference>
<dbReference type="InterPro" id="IPR003660">
    <property type="entry name" value="HAMP_dom"/>
</dbReference>
<keyword evidence="6" id="KW-0808">Transferase</keyword>
<comment type="catalytic activity">
    <reaction evidence="1">
        <text>ATP + protein L-histidine = ADP + protein N-phospho-L-histidine.</text>
        <dbReference type="EC" id="2.7.13.3"/>
    </reaction>
</comment>
<evidence type="ECO:0000313" key="18">
    <source>
        <dbReference type="Proteomes" id="UP001649230"/>
    </source>
</evidence>
<dbReference type="InterPro" id="IPR010559">
    <property type="entry name" value="Sig_transdc_His_kin_internal"/>
</dbReference>
<evidence type="ECO:0000313" key="17">
    <source>
        <dbReference type="EMBL" id="UJF32517.1"/>
    </source>
</evidence>
<evidence type="ECO:0000256" key="3">
    <source>
        <dbReference type="ARBA" id="ARBA00012438"/>
    </source>
</evidence>
<dbReference type="InterPro" id="IPR005467">
    <property type="entry name" value="His_kinase_dom"/>
</dbReference>
<dbReference type="EC" id="2.7.13.3" evidence="3"/>
<feature type="transmembrane region" description="Helical" evidence="14">
    <location>
        <begin position="20"/>
        <end position="37"/>
    </location>
</feature>
<dbReference type="PROSITE" id="PS50109">
    <property type="entry name" value="HIS_KIN"/>
    <property type="match status" value="1"/>
</dbReference>
<keyword evidence="7 14" id="KW-0812">Transmembrane</keyword>
<dbReference type="Proteomes" id="UP001649230">
    <property type="component" value="Chromosome"/>
</dbReference>
<protein>
    <recommendedName>
        <fullName evidence="3">histidine kinase</fullName>
        <ecNumber evidence="3">2.7.13.3</ecNumber>
    </recommendedName>
</protein>
<dbReference type="SUPFAM" id="SSF55874">
    <property type="entry name" value="ATPase domain of HSP90 chaperone/DNA topoisomerase II/histidine kinase"/>
    <property type="match status" value="1"/>
</dbReference>
<dbReference type="InterPro" id="IPR004358">
    <property type="entry name" value="Sig_transdc_His_kin-like_C"/>
</dbReference>
<dbReference type="SMART" id="SM00304">
    <property type="entry name" value="HAMP"/>
    <property type="match status" value="1"/>
</dbReference>
<dbReference type="Pfam" id="PF06580">
    <property type="entry name" value="His_kinase"/>
    <property type="match status" value="1"/>
</dbReference>
<evidence type="ECO:0000256" key="5">
    <source>
        <dbReference type="ARBA" id="ARBA00022553"/>
    </source>
</evidence>
<keyword evidence="4" id="KW-1003">Cell membrane</keyword>
<dbReference type="SMART" id="SM00387">
    <property type="entry name" value="HATPase_c"/>
    <property type="match status" value="1"/>
</dbReference>
<evidence type="ECO:0000259" key="16">
    <source>
        <dbReference type="PROSITE" id="PS50885"/>
    </source>
</evidence>
<dbReference type="SUPFAM" id="SSF158472">
    <property type="entry name" value="HAMP domain-like"/>
    <property type="match status" value="1"/>
</dbReference>
<dbReference type="InterPro" id="IPR036890">
    <property type="entry name" value="HATPase_C_sf"/>
</dbReference>
<comment type="subcellular location">
    <subcellularLocation>
        <location evidence="2">Cell membrane</location>
        <topology evidence="2">Multi-pass membrane protein</topology>
    </subcellularLocation>
</comment>
<evidence type="ECO:0000256" key="8">
    <source>
        <dbReference type="ARBA" id="ARBA00022741"/>
    </source>
</evidence>
<dbReference type="Pfam" id="PF02743">
    <property type="entry name" value="dCache_1"/>
    <property type="match status" value="1"/>
</dbReference>
<feature type="domain" description="Histidine kinase" evidence="15">
    <location>
        <begin position="481"/>
        <end position="587"/>
    </location>
</feature>
<evidence type="ECO:0000256" key="13">
    <source>
        <dbReference type="ARBA" id="ARBA00023136"/>
    </source>
</evidence>
<keyword evidence="11 14" id="KW-1133">Transmembrane helix</keyword>
<evidence type="ECO:0000256" key="12">
    <source>
        <dbReference type="ARBA" id="ARBA00023012"/>
    </source>
</evidence>
<evidence type="ECO:0000256" key="4">
    <source>
        <dbReference type="ARBA" id="ARBA00022475"/>
    </source>
</evidence>
<dbReference type="InterPro" id="IPR050640">
    <property type="entry name" value="Bact_2-comp_sensor_kinase"/>
</dbReference>
<feature type="domain" description="HAMP" evidence="16">
    <location>
        <begin position="317"/>
        <end position="369"/>
    </location>
</feature>
<dbReference type="Pfam" id="PF00672">
    <property type="entry name" value="HAMP"/>
    <property type="match status" value="1"/>
</dbReference>
<evidence type="ECO:0000256" key="2">
    <source>
        <dbReference type="ARBA" id="ARBA00004651"/>
    </source>
</evidence>